<dbReference type="RefSeq" id="WP_211925813.1">
    <property type="nucleotide sequence ID" value="NZ_JAGQFT020000004.1"/>
</dbReference>
<feature type="chain" id="PRO_5042774418" evidence="1">
    <location>
        <begin position="26"/>
        <end position="154"/>
    </location>
</feature>
<dbReference type="Pfam" id="PF14366">
    <property type="entry name" value="DUF4410"/>
    <property type="match status" value="1"/>
</dbReference>
<dbReference type="Proteomes" id="UP000675747">
    <property type="component" value="Unassembled WGS sequence"/>
</dbReference>
<keyword evidence="4" id="KW-1185">Reference proteome</keyword>
<evidence type="ECO:0000313" key="2">
    <source>
        <dbReference type="EMBL" id="MBR0561848.1"/>
    </source>
</evidence>
<dbReference type="EMBL" id="JAGQFT010000024">
    <property type="protein sequence ID" value="MBR0561848.1"/>
    <property type="molecule type" value="Genomic_DNA"/>
</dbReference>
<dbReference type="InterPro" id="IPR025522">
    <property type="entry name" value="DUF4410"/>
</dbReference>
<gene>
    <name evidence="3" type="ORF">KB893_007555</name>
    <name evidence="2" type="ORF">KB893_04870</name>
</gene>
<evidence type="ECO:0000313" key="3">
    <source>
        <dbReference type="EMBL" id="MBS7456989.1"/>
    </source>
</evidence>
<dbReference type="EMBL" id="JAGQFT020000004">
    <property type="protein sequence ID" value="MBS7456989.1"/>
    <property type="molecule type" value="Genomic_DNA"/>
</dbReference>
<comment type="caution">
    <text evidence="2">The sequence shown here is derived from an EMBL/GenBank/DDBJ whole genome shotgun (WGS) entry which is preliminary data.</text>
</comment>
<organism evidence="2">
    <name type="scientific">Coralloluteibacterium stylophorae</name>
    <dbReference type="NCBI Taxonomy" id="1776034"/>
    <lineage>
        <taxon>Bacteria</taxon>
        <taxon>Pseudomonadati</taxon>
        <taxon>Pseudomonadota</taxon>
        <taxon>Gammaproteobacteria</taxon>
        <taxon>Lysobacterales</taxon>
        <taxon>Lysobacteraceae</taxon>
        <taxon>Coralloluteibacterium</taxon>
    </lineage>
</organism>
<proteinExistence type="predicted"/>
<feature type="signal peptide" evidence="1">
    <location>
        <begin position="1"/>
        <end position="25"/>
    </location>
</feature>
<evidence type="ECO:0000313" key="4">
    <source>
        <dbReference type="Proteomes" id="UP000675747"/>
    </source>
</evidence>
<evidence type="ECO:0000256" key="1">
    <source>
        <dbReference type="SAM" id="SignalP"/>
    </source>
</evidence>
<protein>
    <submittedName>
        <fullName evidence="2">DUF4410 domain-containing protein</fullName>
    </submittedName>
</protein>
<reference evidence="2" key="2">
    <citation type="submission" date="2021-04" db="EMBL/GenBank/DDBJ databases">
        <authorList>
            <person name="Karlyshev A.V."/>
        </authorList>
    </citation>
    <scope>NUCLEOTIDE SEQUENCE</scope>
    <source>
        <strain evidence="2">LMG 29479</strain>
    </source>
</reference>
<keyword evidence="1" id="KW-0732">Signal</keyword>
<dbReference type="AlphaFoldDB" id="A0A8J8AZ42"/>
<reference evidence="3 4" key="1">
    <citation type="journal article" date="2021" name="Microbiol. Resour. Announc.">
        <title>Draft Genome Sequence of Coralloluteibacterium stylophorae LMG 29479T.</title>
        <authorList>
            <person name="Karlyshev A.V."/>
            <person name="Kudryashova E.B."/>
            <person name="Ariskina E.V."/>
            <person name="Conroy A.P."/>
            <person name="Abidueva E.Y."/>
        </authorList>
    </citation>
    <scope>NUCLEOTIDE SEQUENCE [LARGE SCALE GENOMIC DNA]</scope>
    <source>
        <strain evidence="3 4">LMG 29479</strain>
    </source>
</reference>
<sequence length="154" mass="15941">MKWSLLLASLFLVLAACSTSSQVRTAYAPTAGDRFSYAIDNAGGMSTEALGIFRARLDSQLAARGLLAQGGGDRRIAIRIDEYRMRHGAARGLLGVMAGTDSILSTVTVTDADGRVLGQMQVDSGNATAMGTATGMIETHADEVVAFVSGAPAS</sequence>
<dbReference type="PROSITE" id="PS51257">
    <property type="entry name" value="PROKAR_LIPOPROTEIN"/>
    <property type="match status" value="1"/>
</dbReference>
<accession>A0A8J8AZ42</accession>
<name>A0A8J8AZ42_9GAMM</name>